<dbReference type="InterPro" id="IPR051580">
    <property type="entry name" value="ZnF-Chromatin_assoc"/>
</dbReference>
<gene>
    <name evidence="6" type="ORF">SCP_1202990</name>
</gene>
<dbReference type="STRING" id="139825.A0A401H109"/>
<dbReference type="GO" id="GO:0005634">
    <property type="term" value="C:nucleus"/>
    <property type="evidence" value="ECO:0007669"/>
    <property type="project" value="TreeGrafter"/>
</dbReference>
<feature type="region of interest" description="Disordered" evidence="5">
    <location>
        <begin position="218"/>
        <end position="237"/>
    </location>
</feature>
<dbReference type="InParanoid" id="A0A401H109"/>
<proteinExistence type="predicted"/>
<evidence type="ECO:0000256" key="2">
    <source>
        <dbReference type="ARBA" id="ARBA00022737"/>
    </source>
</evidence>
<dbReference type="EMBL" id="BFAD01000012">
    <property type="protein sequence ID" value="GBE88070.1"/>
    <property type="molecule type" value="Genomic_DNA"/>
</dbReference>
<name>A0A401H109_9APHY</name>
<evidence type="ECO:0000256" key="1">
    <source>
        <dbReference type="ARBA" id="ARBA00022723"/>
    </source>
</evidence>
<feature type="compositionally biased region" description="Low complexity" evidence="5">
    <location>
        <begin position="78"/>
        <end position="107"/>
    </location>
</feature>
<keyword evidence="1" id="KW-0479">Metal-binding</keyword>
<sequence length="285" mass="31237">MNGHDSFEPSWFFPKSPISSPLSCGPDSSSGSDDSLENDYCTNFACCGLPLPDLHALLDHFEEQHIVVFNTEGQPVYPGLSPPSASSSRSRSPSPPSLGSSVVLSYPQPDPPSYKDALDALLEPLDASYSLVQAESTYRDVLARHHSPEYSSSSASSPVRNEPMCLPPALLSAPGDADATSGYTTPEYDAPEARRSLQHRDALHAGRPRARLLTAMERKARRAERLSPSKRRDREKMYKCPHPGCLKSYLNPNGLKYHLEKGTCLIDPNCIPPPPYDARDAYLPQ</sequence>
<dbReference type="Proteomes" id="UP000287166">
    <property type="component" value="Unassembled WGS sequence"/>
</dbReference>
<keyword evidence="3" id="KW-0863">Zinc-finger</keyword>
<feature type="region of interest" description="Disordered" evidence="5">
    <location>
        <begin position="78"/>
        <end position="110"/>
    </location>
</feature>
<evidence type="ECO:0000313" key="6">
    <source>
        <dbReference type="EMBL" id="GBE88070.1"/>
    </source>
</evidence>
<dbReference type="RefSeq" id="XP_027618983.1">
    <property type="nucleotide sequence ID" value="XM_027763182.1"/>
</dbReference>
<dbReference type="OrthoDB" id="3269380at2759"/>
<dbReference type="FunCoup" id="A0A401H109">
    <property type="interactions" value="191"/>
</dbReference>
<evidence type="ECO:0000256" key="3">
    <source>
        <dbReference type="ARBA" id="ARBA00022771"/>
    </source>
</evidence>
<feature type="compositionally biased region" description="Low complexity" evidence="5">
    <location>
        <begin position="19"/>
        <end position="32"/>
    </location>
</feature>
<dbReference type="Gene3D" id="3.30.160.60">
    <property type="entry name" value="Classic Zinc Finger"/>
    <property type="match status" value="1"/>
</dbReference>
<evidence type="ECO:0000313" key="7">
    <source>
        <dbReference type="Proteomes" id="UP000287166"/>
    </source>
</evidence>
<dbReference type="AlphaFoldDB" id="A0A401H109"/>
<dbReference type="PANTHER" id="PTHR23057:SF0">
    <property type="entry name" value="JUXTAPOSED WITH ANOTHER ZINC FINGER PROTEIN 1"/>
    <property type="match status" value="1"/>
</dbReference>
<evidence type="ECO:0000256" key="4">
    <source>
        <dbReference type="ARBA" id="ARBA00022833"/>
    </source>
</evidence>
<feature type="compositionally biased region" description="Basic and acidic residues" evidence="5">
    <location>
        <begin position="223"/>
        <end position="237"/>
    </location>
</feature>
<feature type="region of interest" description="Disordered" evidence="5">
    <location>
        <begin position="1"/>
        <end position="32"/>
    </location>
</feature>
<dbReference type="PANTHER" id="PTHR23057">
    <property type="entry name" value="JUXTAPOSED WITH ANOTHER ZINC FINGER PROTEIN 1"/>
    <property type="match status" value="1"/>
</dbReference>
<keyword evidence="2" id="KW-0677">Repeat</keyword>
<accession>A0A401H109</accession>
<keyword evidence="7" id="KW-1185">Reference proteome</keyword>
<comment type="caution">
    <text evidence="6">The sequence shown here is derived from an EMBL/GenBank/DDBJ whole genome shotgun (WGS) entry which is preliminary data.</text>
</comment>
<protein>
    <recommendedName>
        <fullName evidence="8">C2H2-type domain-containing protein</fullName>
    </recommendedName>
</protein>
<reference evidence="6 7" key="1">
    <citation type="journal article" date="2018" name="Sci. Rep.">
        <title>Genome sequence of the cauliflower mushroom Sparassis crispa (Hanabiratake) and its association with beneficial usage.</title>
        <authorList>
            <person name="Kiyama R."/>
            <person name="Furutani Y."/>
            <person name="Kawaguchi K."/>
            <person name="Nakanishi T."/>
        </authorList>
    </citation>
    <scope>NUCLEOTIDE SEQUENCE [LARGE SCALE GENOMIC DNA]</scope>
</reference>
<organism evidence="6 7">
    <name type="scientific">Sparassis crispa</name>
    <dbReference type="NCBI Taxonomy" id="139825"/>
    <lineage>
        <taxon>Eukaryota</taxon>
        <taxon>Fungi</taxon>
        <taxon>Dikarya</taxon>
        <taxon>Basidiomycota</taxon>
        <taxon>Agaricomycotina</taxon>
        <taxon>Agaricomycetes</taxon>
        <taxon>Polyporales</taxon>
        <taxon>Sparassidaceae</taxon>
        <taxon>Sparassis</taxon>
    </lineage>
</organism>
<evidence type="ECO:0000256" key="5">
    <source>
        <dbReference type="SAM" id="MobiDB-lite"/>
    </source>
</evidence>
<dbReference type="GO" id="GO:0008270">
    <property type="term" value="F:zinc ion binding"/>
    <property type="evidence" value="ECO:0007669"/>
    <property type="project" value="UniProtKB-KW"/>
</dbReference>
<feature type="region of interest" description="Disordered" evidence="5">
    <location>
        <begin position="148"/>
        <end position="196"/>
    </location>
</feature>
<keyword evidence="4" id="KW-0862">Zinc</keyword>
<evidence type="ECO:0008006" key="8">
    <source>
        <dbReference type="Google" id="ProtNLM"/>
    </source>
</evidence>
<dbReference type="GeneID" id="38784987"/>